<evidence type="ECO:0000256" key="5">
    <source>
        <dbReference type="ARBA" id="ARBA00022692"/>
    </source>
</evidence>
<gene>
    <name evidence="9" type="ORF">ACFPM4_16450</name>
</gene>
<organism evidence="9 10">
    <name type="scientific">Lederbergia graminis</name>
    <dbReference type="NCBI Taxonomy" id="735518"/>
    <lineage>
        <taxon>Bacteria</taxon>
        <taxon>Bacillati</taxon>
        <taxon>Bacillota</taxon>
        <taxon>Bacilli</taxon>
        <taxon>Bacillales</taxon>
        <taxon>Bacillaceae</taxon>
        <taxon>Lederbergia</taxon>
    </lineage>
</organism>
<accession>A0ABW0LNI2</accession>
<keyword evidence="5 8" id="KW-0812">Transmembrane</keyword>
<protein>
    <submittedName>
        <fullName evidence="9">AzlC family ABC transporter permease</fullName>
    </submittedName>
</protein>
<dbReference type="EMBL" id="JBHSMC010000025">
    <property type="protein sequence ID" value="MFC5466311.1"/>
    <property type="molecule type" value="Genomic_DNA"/>
</dbReference>
<keyword evidence="7 8" id="KW-0472">Membrane</keyword>
<dbReference type="Proteomes" id="UP001596147">
    <property type="component" value="Unassembled WGS sequence"/>
</dbReference>
<keyword evidence="4" id="KW-1003">Cell membrane</keyword>
<feature type="transmembrane region" description="Helical" evidence="8">
    <location>
        <begin position="141"/>
        <end position="160"/>
    </location>
</feature>
<keyword evidence="6 8" id="KW-1133">Transmembrane helix</keyword>
<keyword evidence="10" id="KW-1185">Reference proteome</keyword>
<comment type="similarity">
    <text evidence="2">Belongs to the AzlC family.</text>
</comment>
<comment type="subcellular location">
    <subcellularLocation>
        <location evidence="1">Cell membrane</location>
        <topology evidence="1">Multi-pass membrane protein</topology>
    </subcellularLocation>
</comment>
<evidence type="ECO:0000256" key="3">
    <source>
        <dbReference type="ARBA" id="ARBA00022448"/>
    </source>
</evidence>
<reference evidence="10" key="1">
    <citation type="journal article" date="2019" name="Int. J. Syst. Evol. Microbiol.">
        <title>The Global Catalogue of Microorganisms (GCM) 10K type strain sequencing project: providing services to taxonomists for standard genome sequencing and annotation.</title>
        <authorList>
            <consortium name="The Broad Institute Genomics Platform"/>
            <consortium name="The Broad Institute Genome Sequencing Center for Infectious Disease"/>
            <person name="Wu L."/>
            <person name="Ma J."/>
        </authorList>
    </citation>
    <scope>NUCLEOTIDE SEQUENCE [LARGE SCALE GENOMIC DNA]</scope>
    <source>
        <strain evidence="10">CGMCC 1.12237</strain>
    </source>
</reference>
<feature type="transmembrane region" description="Helical" evidence="8">
    <location>
        <begin position="64"/>
        <end position="88"/>
    </location>
</feature>
<evidence type="ECO:0000313" key="9">
    <source>
        <dbReference type="EMBL" id="MFC5466311.1"/>
    </source>
</evidence>
<comment type="caution">
    <text evidence="9">The sequence shown here is derived from an EMBL/GenBank/DDBJ whole genome shotgun (WGS) entry which is preliminary data.</text>
</comment>
<dbReference type="Pfam" id="PF03591">
    <property type="entry name" value="AzlC"/>
    <property type="match status" value="1"/>
</dbReference>
<evidence type="ECO:0000256" key="7">
    <source>
        <dbReference type="ARBA" id="ARBA00023136"/>
    </source>
</evidence>
<feature type="transmembrane region" description="Helical" evidence="8">
    <location>
        <begin position="21"/>
        <end position="44"/>
    </location>
</feature>
<feature type="transmembrane region" description="Helical" evidence="8">
    <location>
        <begin position="194"/>
        <end position="213"/>
    </location>
</feature>
<dbReference type="RefSeq" id="WP_144926208.1">
    <property type="nucleotide sequence ID" value="NZ_JBHSMC010000025.1"/>
</dbReference>
<dbReference type="PANTHER" id="PTHR34979:SF1">
    <property type="entry name" value="INNER MEMBRANE PROTEIN YGAZ"/>
    <property type="match status" value="1"/>
</dbReference>
<sequence>MKTESSVLIKEDNSFLDGVRACIPTLLGYLSIGFAAGVVGKTAGLSVAEIGLMSLLIYAGSAQFIAAGMIAVNASAAAIIFTIFFVNLRHLLLSAALSPYLRHLSPLKNTLIGSLLTDETFGVAMNEATSKKILSEKWMHGLNVAAYINWFLATIAGAYFGEWIQDPEQFGLDFALPSMFIGLLILQMFARKKWLLDIIVALSGVVIAVGVSLVTSTSIGVIVAIIGAATIGMAVEKWK</sequence>
<dbReference type="InterPro" id="IPR011606">
    <property type="entry name" value="Brnchd-chn_aa_trnsp_permease"/>
</dbReference>
<evidence type="ECO:0000256" key="1">
    <source>
        <dbReference type="ARBA" id="ARBA00004651"/>
    </source>
</evidence>
<proteinExistence type="inferred from homology"/>
<feature type="transmembrane region" description="Helical" evidence="8">
    <location>
        <begin position="172"/>
        <end position="189"/>
    </location>
</feature>
<evidence type="ECO:0000313" key="10">
    <source>
        <dbReference type="Proteomes" id="UP001596147"/>
    </source>
</evidence>
<dbReference type="PANTHER" id="PTHR34979">
    <property type="entry name" value="INNER MEMBRANE PROTEIN YGAZ"/>
    <property type="match status" value="1"/>
</dbReference>
<evidence type="ECO:0000256" key="2">
    <source>
        <dbReference type="ARBA" id="ARBA00010735"/>
    </source>
</evidence>
<keyword evidence="3" id="KW-0813">Transport</keyword>
<evidence type="ECO:0000256" key="6">
    <source>
        <dbReference type="ARBA" id="ARBA00022989"/>
    </source>
</evidence>
<name>A0ABW0LNI2_9BACI</name>
<evidence type="ECO:0000256" key="4">
    <source>
        <dbReference type="ARBA" id="ARBA00022475"/>
    </source>
</evidence>
<evidence type="ECO:0000256" key="8">
    <source>
        <dbReference type="SAM" id="Phobius"/>
    </source>
</evidence>